<keyword evidence="3" id="KW-0597">Phosphoprotein</keyword>
<dbReference type="HOGENOM" id="CLU_000445_89_2_7"/>
<evidence type="ECO:0000313" key="8">
    <source>
        <dbReference type="Proteomes" id="UP000002191"/>
    </source>
</evidence>
<reference evidence="8" key="1">
    <citation type="submission" date="2010-12" db="EMBL/GenBank/DDBJ databases">
        <title>Complete sequence of Desulfovibrio aespoeensis Aspo-2.</title>
        <authorList>
            <consortium name="US DOE Joint Genome Institute"/>
            <person name="Lucas S."/>
            <person name="Copeland A."/>
            <person name="Lapidus A."/>
            <person name="Cheng J.-F."/>
            <person name="Goodwin L."/>
            <person name="Pitluck S."/>
            <person name="Chertkov O."/>
            <person name="Misra M."/>
            <person name="Detter J.C."/>
            <person name="Han C."/>
            <person name="Tapia R."/>
            <person name="Land M."/>
            <person name="Hauser L."/>
            <person name="Kyrpides N."/>
            <person name="Ivanova N."/>
            <person name="Ovchinnikova G."/>
            <person name="Pedersen K."/>
            <person name="Jagevall S."/>
            <person name="Hazen T."/>
            <person name="Woyke T."/>
        </authorList>
    </citation>
    <scope>NUCLEOTIDE SEQUENCE [LARGE SCALE GENOMIC DNA]</scope>
    <source>
        <strain evidence="8">ATCC 700646 / DSM 10631 / Aspo-2</strain>
    </source>
</reference>
<evidence type="ECO:0000256" key="4">
    <source>
        <dbReference type="ARBA" id="ARBA00022679"/>
    </source>
</evidence>
<dbReference type="SMART" id="SM00387">
    <property type="entry name" value="HATPase_c"/>
    <property type="match status" value="1"/>
</dbReference>
<keyword evidence="5" id="KW-0418">Kinase</keyword>
<dbReference type="Proteomes" id="UP000002191">
    <property type="component" value="Chromosome"/>
</dbReference>
<feature type="domain" description="Histidine kinase" evidence="6">
    <location>
        <begin position="194"/>
        <end position="427"/>
    </location>
</feature>
<dbReference type="KEGG" id="das:Daes_0031"/>
<dbReference type="SUPFAM" id="SSF55874">
    <property type="entry name" value="ATPase domain of HSP90 chaperone/DNA topoisomerase II/histidine kinase"/>
    <property type="match status" value="1"/>
</dbReference>
<evidence type="ECO:0000259" key="6">
    <source>
        <dbReference type="PROSITE" id="PS50109"/>
    </source>
</evidence>
<evidence type="ECO:0000256" key="3">
    <source>
        <dbReference type="ARBA" id="ARBA00022553"/>
    </source>
</evidence>
<accession>E6VTW8</accession>
<dbReference type="Gene3D" id="3.30.565.10">
    <property type="entry name" value="Histidine kinase-like ATPase, C-terminal domain"/>
    <property type="match status" value="1"/>
</dbReference>
<dbReference type="CDD" id="cd16922">
    <property type="entry name" value="HATPase_EvgS-ArcB-TorS-like"/>
    <property type="match status" value="1"/>
</dbReference>
<dbReference type="GO" id="GO:0005886">
    <property type="term" value="C:plasma membrane"/>
    <property type="evidence" value="ECO:0007669"/>
    <property type="project" value="TreeGrafter"/>
</dbReference>
<gene>
    <name evidence="7" type="ordered locus">Daes_0031</name>
</gene>
<dbReference type="eggNOG" id="COG2205">
    <property type="taxonomic scope" value="Bacteria"/>
</dbReference>
<evidence type="ECO:0000256" key="5">
    <source>
        <dbReference type="ARBA" id="ARBA00022777"/>
    </source>
</evidence>
<keyword evidence="8" id="KW-1185">Reference proteome</keyword>
<dbReference type="InterPro" id="IPR013767">
    <property type="entry name" value="PAS_fold"/>
</dbReference>
<evidence type="ECO:0000256" key="1">
    <source>
        <dbReference type="ARBA" id="ARBA00000085"/>
    </source>
</evidence>
<dbReference type="PANTHER" id="PTHR43047:SF72">
    <property type="entry name" value="OSMOSENSING HISTIDINE PROTEIN KINASE SLN1"/>
    <property type="match status" value="1"/>
</dbReference>
<dbReference type="InterPro" id="IPR005467">
    <property type="entry name" value="His_kinase_dom"/>
</dbReference>
<name>E6VTW8_PSEA9</name>
<dbReference type="STRING" id="643562.Daes_0031"/>
<dbReference type="AlphaFoldDB" id="E6VTW8"/>
<organism evidence="7 8">
    <name type="scientific">Pseudodesulfovibrio aespoeensis (strain ATCC 700646 / DSM 10631 / Aspo-2)</name>
    <name type="common">Desulfovibrio aespoeensis</name>
    <dbReference type="NCBI Taxonomy" id="643562"/>
    <lineage>
        <taxon>Bacteria</taxon>
        <taxon>Pseudomonadati</taxon>
        <taxon>Thermodesulfobacteriota</taxon>
        <taxon>Desulfovibrionia</taxon>
        <taxon>Desulfovibrionales</taxon>
        <taxon>Desulfovibrionaceae</taxon>
    </lineage>
</organism>
<dbReference type="SMART" id="SM00091">
    <property type="entry name" value="PAS"/>
    <property type="match status" value="1"/>
</dbReference>
<dbReference type="InterPro" id="IPR036890">
    <property type="entry name" value="HATPase_C_sf"/>
</dbReference>
<dbReference type="Pfam" id="PF00989">
    <property type="entry name" value="PAS"/>
    <property type="match status" value="1"/>
</dbReference>
<dbReference type="EMBL" id="CP002431">
    <property type="protein sequence ID" value="ADU61060.1"/>
    <property type="molecule type" value="Genomic_DNA"/>
</dbReference>
<dbReference type="CDD" id="cd00082">
    <property type="entry name" value="HisKA"/>
    <property type="match status" value="1"/>
</dbReference>
<dbReference type="GO" id="GO:0000155">
    <property type="term" value="F:phosphorelay sensor kinase activity"/>
    <property type="evidence" value="ECO:0007669"/>
    <property type="project" value="InterPro"/>
</dbReference>
<dbReference type="Pfam" id="PF02518">
    <property type="entry name" value="HATPase_c"/>
    <property type="match status" value="1"/>
</dbReference>
<dbReference type="PANTHER" id="PTHR43047">
    <property type="entry name" value="TWO-COMPONENT HISTIDINE PROTEIN KINASE"/>
    <property type="match status" value="1"/>
</dbReference>
<reference evidence="7 8" key="2">
    <citation type="journal article" date="2014" name="Genome Announc.">
        <title>Complete Genome Sequence of the Subsurface, Mesophilic Sulfate-Reducing Bacterium Desulfovibrio aespoeensis Aspo-2.</title>
        <authorList>
            <person name="Pedersen K."/>
            <person name="Bengtsson A."/>
            <person name="Edlund J."/>
            <person name="Rabe L."/>
            <person name="Hazen T."/>
            <person name="Chakraborty R."/>
            <person name="Goodwin L."/>
            <person name="Shapiro N."/>
        </authorList>
    </citation>
    <scope>NUCLEOTIDE SEQUENCE [LARGE SCALE GENOMIC DNA]</scope>
    <source>
        <strain evidence="8">ATCC 700646 / DSM 10631 / Aspo-2</strain>
    </source>
</reference>
<dbReference type="SUPFAM" id="SSF55785">
    <property type="entry name" value="PYP-like sensor domain (PAS domain)"/>
    <property type="match status" value="1"/>
</dbReference>
<proteinExistence type="predicted"/>
<dbReference type="InterPro" id="IPR000014">
    <property type="entry name" value="PAS"/>
</dbReference>
<dbReference type="GO" id="GO:0006355">
    <property type="term" value="P:regulation of DNA-templated transcription"/>
    <property type="evidence" value="ECO:0007669"/>
    <property type="project" value="InterPro"/>
</dbReference>
<dbReference type="EC" id="2.7.13.3" evidence="2"/>
<dbReference type="InterPro" id="IPR004358">
    <property type="entry name" value="Sig_transdc_His_kin-like_C"/>
</dbReference>
<dbReference type="Pfam" id="PF00512">
    <property type="entry name" value="HisKA"/>
    <property type="match status" value="1"/>
</dbReference>
<dbReference type="SUPFAM" id="SSF47384">
    <property type="entry name" value="Homodimeric domain of signal transducing histidine kinase"/>
    <property type="match status" value="1"/>
</dbReference>
<protein>
    <recommendedName>
        <fullName evidence="2">histidine kinase</fullName>
        <ecNumber evidence="2">2.7.13.3</ecNumber>
    </recommendedName>
</protein>
<dbReference type="Gene3D" id="3.30.450.20">
    <property type="entry name" value="PAS domain"/>
    <property type="match status" value="1"/>
</dbReference>
<dbReference type="InterPro" id="IPR003594">
    <property type="entry name" value="HATPase_dom"/>
</dbReference>
<comment type="catalytic activity">
    <reaction evidence="1">
        <text>ATP + protein L-histidine = ADP + protein N-phospho-L-histidine.</text>
        <dbReference type="EC" id="2.7.13.3"/>
    </reaction>
</comment>
<dbReference type="GO" id="GO:0009927">
    <property type="term" value="F:histidine phosphotransfer kinase activity"/>
    <property type="evidence" value="ECO:0007669"/>
    <property type="project" value="TreeGrafter"/>
</dbReference>
<dbReference type="FunFam" id="3.30.565.10:FF:000006">
    <property type="entry name" value="Sensor histidine kinase WalK"/>
    <property type="match status" value="1"/>
</dbReference>
<dbReference type="SMART" id="SM00388">
    <property type="entry name" value="HisKA"/>
    <property type="match status" value="1"/>
</dbReference>
<dbReference type="InterPro" id="IPR035965">
    <property type="entry name" value="PAS-like_dom_sf"/>
</dbReference>
<keyword evidence="4" id="KW-0808">Transferase</keyword>
<evidence type="ECO:0000313" key="7">
    <source>
        <dbReference type="EMBL" id="ADU61060.1"/>
    </source>
</evidence>
<sequence length="432" mass="48645">MKRRADRPAPDPGAEREKLIGLGRRSIGKSYYPELRNRLDELERFRALLDRVSDAIFVVNADTGLIVDFSGATLSMLDCGRESLLDMPFKGLLPEHIARYADNLFNISTETLSLETEFRHPATPDRLPVPVEMTLRIVEHREVRQAIVVARDISERKRSEESMKKSHDELEVRVRERTRELARANKAKTEFLSIVSHELRTPLTSIIGFAKIIRKKLAERVFPAVDRDRDPKLCKEMDRIGKNIDIIEAEGERLTALINDVLDLAKLEANKVEYRMEPLAPAEFLRPAMDSSSALFQASEVLFLNEVGPDLPQVMGDRHRLIQVMVNLFSNAAKFTRQGSVTCRAELVGAHLRVSVVDTGAGIPQEQQTSIFDKFIQGQESLTDRPTGTGLGLPICRQIIKDHQGHLWVESAPGQGSRFLFTLPVIADAKPE</sequence>
<dbReference type="NCBIfam" id="TIGR00229">
    <property type="entry name" value="sensory_box"/>
    <property type="match status" value="1"/>
</dbReference>
<dbReference type="PRINTS" id="PR00344">
    <property type="entry name" value="BCTRLSENSOR"/>
</dbReference>
<dbReference type="OrthoDB" id="9762798at2"/>
<dbReference type="Gene3D" id="1.10.287.130">
    <property type="match status" value="1"/>
</dbReference>
<dbReference type="PROSITE" id="PS50109">
    <property type="entry name" value="HIS_KIN"/>
    <property type="match status" value="1"/>
</dbReference>
<dbReference type="InterPro" id="IPR036097">
    <property type="entry name" value="HisK_dim/P_sf"/>
</dbReference>
<evidence type="ECO:0000256" key="2">
    <source>
        <dbReference type="ARBA" id="ARBA00012438"/>
    </source>
</evidence>
<dbReference type="InterPro" id="IPR003661">
    <property type="entry name" value="HisK_dim/P_dom"/>
</dbReference>
<dbReference type="RefSeq" id="WP_013512997.1">
    <property type="nucleotide sequence ID" value="NC_014844.1"/>
</dbReference>